<evidence type="ECO:0000256" key="2">
    <source>
        <dbReference type="ARBA" id="ARBA00009508"/>
    </source>
</evidence>
<dbReference type="PANTHER" id="PTHR46749:SF1">
    <property type="entry name" value="COMPLEX III ASSEMBLY FACTOR LYRM7"/>
    <property type="match status" value="1"/>
</dbReference>
<accession>A0A1B6FGY2</accession>
<name>A0A1B6FGY2_9HEMI</name>
<comment type="subunit">
    <text evidence="6">Interacts with UQCRFS1.</text>
</comment>
<proteinExistence type="inferred from homology"/>
<evidence type="ECO:0000256" key="9">
    <source>
        <dbReference type="SAM" id="MobiDB-lite"/>
    </source>
</evidence>
<comment type="similarity">
    <text evidence="2">Belongs to the complex I LYR family.</text>
</comment>
<dbReference type="EMBL" id="GECZ01020301">
    <property type="protein sequence ID" value="JAS49468.1"/>
    <property type="molecule type" value="Transcribed_RNA"/>
</dbReference>
<dbReference type="GO" id="GO:0005759">
    <property type="term" value="C:mitochondrial matrix"/>
    <property type="evidence" value="ECO:0007669"/>
    <property type="project" value="UniProtKB-SubCell"/>
</dbReference>
<protein>
    <recommendedName>
        <fullName evidence="7">Complex III assembly factor LYRM7</fullName>
    </recommendedName>
    <alternativeName>
        <fullName evidence="8">LYR motif-containing protein 7</fullName>
    </alternativeName>
</protein>
<gene>
    <name evidence="11" type="ORF">g.27078</name>
</gene>
<evidence type="ECO:0000256" key="7">
    <source>
        <dbReference type="ARBA" id="ARBA00026165"/>
    </source>
</evidence>
<evidence type="ECO:0000256" key="5">
    <source>
        <dbReference type="ARBA" id="ARBA00025430"/>
    </source>
</evidence>
<reference evidence="11" key="1">
    <citation type="submission" date="2015-11" db="EMBL/GenBank/DDBJ databases">
        <title>De novo transcriptome assembly of four potential Pierce s Disease insect vectors from Arizona vineyards.</title>
        <authorList>
            <person name="Tassone E.E."/>
        </authorList>
    </citation>
    <scope>NUCLEOTIDE SEQUENCE</scope>
</reference>
<dbReference type="GO" id="GO:0044183">
    <property type="term" value="F:protein folding chaperone"/>
    <property type="evidence" value="ECO:0007669"/>
    <property type="project" value="TreeGrafter"/>
</dbReference>
<evidence type="ECO:0000256" key="4">
    <source>
        <dbReference type="ARBA" id="ARBA00023186"/>
    </source>
</evidence>
<dbReference type="PANTHER" id="PTHR46749">
    <property type="entry name" value="COMPLEX III ASSEMBLY FACTOR LYRM7"/>
    <property type="match status" value="1"/>
</dbReference>
<organism evidence="11">
    <name type="scientific">Cuerna arida</name>
    <dbReference type="NCBI Taxonomy" id="1464854"/>
    <lineage>
        <taxon>Eukaryota</taxon>
        <taxon>Metazoa</taxon>
        <taxon>Ecdysozoa</taxon>
        <taxon>Arthropoda</taxon>
        <taxon>Hexapoda</taxon>
        <taxon>Insecta</taxon>
        <taxon>Pterygota</taxon>
        <taxon>Neoptera</taxon>
        <taxon>Paraneoptera</taxon>
        <taxon>Hemiptera</taxon>
        <taxon>Auchenorrhyncha</taxon>
        <taxon>Membracoidea</taxon>
        <taxon>Cicadellidae</taxon>
        <taxon>Cicadellinae</taxon>
        <taxon>Proconiini</taxon>
        <taxon>Cuerna</taxon>
    </lineage>
</organism>
<keyword evidence="4" id="KW-0143">Chaperone</keyword>
<comment type="subcellular location">
    <subcellularLocation>
        <location evidence="1">Mitochondrion matrix</location>
    </subcellularLocation>
</comment>
<keyword evidence="3" id="KW-0496">Mitochondrion</keyword>
<dbReference type="InterPro" id="IPR050435">
    <property type="entry name" value="MZM1/LYRM7"/>
</dbReference>
<sequence length="122" mass="14336">MSSEFRRDALKIFKCLHRTRRSVFEGDTFALDATRDKLNEEFRKNKHLKNEGVIKKMLKFAEEVDLLLRTTVVQAKLVEPGKYQAKITEDTVKMNNNSFREVPEKQLLTPNSISTKYEDRKD</sequence>
<feature type="domain" description="Complex 1 LYR protein" evidence="10">
    <location>
        <begin position="8"/>
        <end position="63"/>
    </location>
</feature>
<evidence type="ECO:0000256" key="8">
    <source>
        <dbReference type="ARBA" id="ARBA00031830"/>
    </source>
</evidence>
<dbReference type="GO" id="GO:0034551">
    <property type="term" value="P:mitochondrial respiratory chain complex III assembly"/>
    <property type="evidence" value="ECO:0007669"/>
    <property type="project" value="InterPro"/>
</dbReference>
<dbReference type="AlphaFoldDB" id="A0A1B6FGY2"/>
<evidence type="ECO:0000256" key="6">
    <source>
        <dbReference type="ARBA" id="ARBA00025809"/>
    </source>
</evidence>
<dbReference type="InterPro" id="IPR008011">
    <property type="entry name" value="Complex1_LYR_dom"/>
</dbReference>
<evidence type="ECO:0000256" key="3">
    <source>
        <dbReference type="ARBA" id="ARBA00023128"/>
    </source>
</evidence>
<dbReference type="Pfam" id="PF05347">
    <property type="entry name" value="Complex1_LYR"/>
    <property type="match status" value="1"/>
</dbReference>
<comment type="function">
    <text evidence="5">Assembly factor required for Rieske Fe-S protein UQCRFS1 incorporation into the cytochrome b-c1 (CIII) complex. Functions as a chaperone, binding to this subunit within the mitochondrial matrix and stabilizing it prior to its translocation and insertion into the late CIII dimeric intermediate within the mitochondrial inner membrane.</text>
</comment>
<feature type="region of interest" description="Disordered" evidence="9">
    <location>
        <begin position="96"/>
        <end position="122"/>
    </location>
</feature>
<evidence type="ECO:0000313" key="11">
    <source>
        <dbReference type="EMBL" id="JAS49468.1"/>
    </source>
</evidence>
<dbReference type="CDD" id="cd20267">
    <property type="entry name" value="Complex1_LYR_LYRM7"/>
    <property type="match status" value="1"/>
</dbReference>
<dbReference type="InterPro" id="IPR045298">
    <property type="entry name" value="Complex1_LYR_LYRM7"/>
</dbReference>
<evidence type="ECO:0000259" key="10">
    <source>
        <dbReference type="Pfam" id="PF05347"/>
    </source>
</evidence>
<evidence type="ECO:0000256" key="1">
    <source>
        <dbReference type="ARBA" id="ARBA00004305"/>
    </source>
</evidence>